<evidence type="ECO:0000313" key="3">
    <source>
        <dbReference type="Proteomes" id="UP000316733"/>
    </source>
</evidence>
<protein>
    <submittedName>
        <fullName evidence="2">Uncharacterized protein</fullName>
    </submittedName>
</protein>
<keyword evidence="1" id="KW-0472">Membrane</keyword>
<dbReference type="PROSITE" id="PS51257">
    <property type="entry name" value="PROKAR_LIPOPROTEIN"/>
    <property type="match status" value="1"/>
</dbReference>
<dbReference type="Proteomes" id="UP000316733">
    <property type="component" value="Segment"/>
</dbReference>
<dbReference type="EMBL" id="MK797984">
    <property type="protein sequence ID" value="QCG76257.1"/>
    <property type="molecule type" value="Genomic_DNA"/>
</dbReference>
<keyword evidence="1" id="KW-1133">Transmembrane helix</keyword>
<keyword evidence="1" id="KW-0812">Transmembrane</keyword>
<organism evidence="2 3">
    <name type="scientific">Pseudomonas phage vB_PaeM_PA5oct</name>
    <dbReference type="NCBI Taxonomy" id="2163605"/>
    <lineage>
        <taxon>Viruses</taxon>
        <taxon>Duplodnaviria</taxon>
        <taxon>Heunggongvirae</taxon>
        <taxon>Uroviricota</taxon>
        <taxon>Caudoviricetes</taxon>
        <taxon>Arenbergviridae</taxon>
        <taxon>Wroclawvirus</taxon>
        <taxon>Wroclawvirus PA5oct</taxon>
    </lineage>
</organism>
<feature type="transmembrane region" description="Helical" evidence="1">
    <location>
        <begin position="12"/>
        <end position="41"/>
    </location>
</feature>
<evidence type="ECO:0000313" key="2">
    <source>
        <dbReference type="EMBL" id="QCG76257.1"/>
    </source>
</evidence>
<feature type="transmembrane region" description="Helical" evidence="1">
    <location>
        <begin position="85"/>
        <end position="108"/>
    </location>
</feature>
<sequence length="109" mass="12028">MKNIIKHILDFYNGFSYIVLSNVIFLFSCIVTTVFLCYVSKLNNVQNLVSDSVYTTIVVLYCIIGLLCGLKSSKIVELIKPEKNIATTVGVITGITVVLVAMLGWIYAA</sequence>
<feature type="transmembrane region" description="Helical" evidence="1">
    <location>
        <begin position="53"/>
        <end position="73"/>
    </location>
</feature>
<name>A0A4Y5JUA3_9CAUD</name>
<proteinExistence type="predicted"/>
<keyword evidence="3" id="KW-1185">Reference proteome</keyword>
<evidence type="ECO:0000256" key="1">
    <source>
        <dbReference type="SAM" id="Phobius"/>
    </source>
</evidence>
<reference evidence="3" key="1">
    <citation type="journal article" date="2020" name="bioRxiv">
        <title>Integrative omics analysis of Pseudomonas aeruginosa virus PA5oct highlights the molecular complexity of jumbo phages.</title>
        <authorList>
            <person name="Lood C."/>
            <person name="Danis-Wlodarczyk K."/>
            <person name="Blasdel B.G."/>
            <person name="Jang H.B."/>
            <person name="Vandenheuvel D."/>
            <person name="Briers Y."/>
            <person name="Noben J.-P."/>
            <person name="van Noort V."/>
            <person name="Drulis-Kawa Z."/>
            <person name="Lavigne R."/>
        </authorList>
    </citation>
    <scope>NUCLEOTIDE SEQUENCE [LARGE SCALE GENOMIC DNA]</scope>
</reference>
<accession>A0A4Y5JUA3</accession>
<gene>
    <name evidence="2" type="ORF">EST35_0377</name>
</gene>